<dbReference type="EMBL" id="FJ196713">
    <property type="protein sequence ID" value="ACI22681.1"/>
    <property type="molecule type" value="mRNA"/>
</dbReference>
<dbReference type="PANTHER" id="PTHR11610:SF173">
    <property type="entry name" value="LIPASE DOMAIN-CONTAINING PROTEIN-RELATED"/>
    <property type="match status" value="1"/>
</dbReference>
<name>B6E246_9DIPT</name>
<evidence type="ECO:0000259" key="6">
    <source>
        <dbReference type="Pfam" id="PF00151"/>
    </source>
</evidence>
<accession>B6E246</accession>
<dbReference type="Pfam" id="PF00151">
    <property type="entry name" value="Lipase"/>
    <property type="match status" value="1"/>
</dbReference>
<dbReference type="GO" id="GO:0017171">
    <property type="term" value="F:serine hydrolase activity"/>
    <property type="evidence" value="ECO:0007669"/>
    <property type="project" value="TreeGrafter"/>
</dbReference>
<dbReference type="GO" id="GO:0016042">
    <property type="term" value="P:lipid catabolic process"/>
    <property type="evidence" value="ECO:0007669"/>
    <property type="project" value="TreeGrafter"/>
</dbReference>
<dbReference type="PANTHER" id="PTHR11610">
    <property type="entry name" value="LIPASE"/>
    <property type="match status" value="1"/>
</dbReference>
<organism evidence="7">
    <name type="scientific">Orseolia oryzae</name>
    <name type="common">Asian rice gall midge</name>
    <dbReference type="NCBI Taxonomy" id="33408"/>
    <lineage>
        <taxon>Eukaryota</taxon>
        <taxon>Metazoa</taxon>
        <taxon>Ecdysozoa</taxon>
        <taxon>Arthropoda</taxon>
        <taxon>Hexapoda</taxon>
        <taxon>Insecta</taxon>
        <taxon>Pterygota</taxon>
        <taxon>Neoptera</taxon>
        <taxon>Endopterygota</taxon>
        <taxon>Diptera</taxon>
        <taxon>Nematocera</taxon>
        <taxon>Sciaroidea</taxon>
        <taxon>Cecidomyiidae</taxon>
        <taxon>Orseolia</taxon>
    </lineage>
</organism>
<comment type="subcellular location">
    <subcellularLocation>
        <location evidence="1">Secreted</location>
    </subcellularLocation>
</comment>
<dbReference type="GO" id="GO:0005615">
    <property type="term" value="C:extracellular space"/>
    <property type="evidence" value="ECO:0007669"/>
    <property type="project" value="TreeGrafter"/>
</dbReference>
<reference evidence="7" key="1">
    <citation type="submission" date="2008-09" db="EMBL/GenBank/DDBJ databases">
        <title>Characterization and expression analysis of a gene encoding a secreted lipase-like protein expressed in the salivary glands of the larval Hessian fly, Mayetiola destructor (Say).</title>
        <authorList>
            <person name="Shukle R.H."/>
            <person name="Mittapalli O."/>
            <person name="Morton P.K."/>
            <person name="Chen M.-S."/>
        </authorList>
    </citation>
    <scope>NUCLEOTIDE SEQUENCE</scope>
</reference>
<protein>
    <submittedName>
        <fullName evidence="7">Lipase-like protein 1</fullName>
    </submittedName>
</protein>
<dbReference type="SUPFAM" id="SSF53474">
    <property type="entry name" value="alpha/beta-Hydrolases"/>
    <property type="match status" value="1"/>
</dbReference>
<dbReference type="InterPro" id="IPR029058">
    <property type="entry name" value="AB_hydrolase_fold"/>
</dbReference>
<proteinExistence type="evidence at transcript level"/>
<dbReference type="AlphaFoldDB" id="B6E246"/>
<dbReference type="GO" id="GO:0016298">
    <property type="term" value="F:lipase activity"/>
    <property type="evidence" value="ECO:0007669"/>
    <property type="project" value="InterPro"/>
</dbReference>
<feature type="domain" description="Lipase" evidence="6">
    <location>
        <begin position="177"/>
        <end position="265"/>
    </location>
</feature>
<keyword evidence="3" id="KW-0964">Secreted</keyword>
<dbReference type="InterPro" id="IPR013818">
    <property type="entry name" value="Lipase"/>
</dbReference>
<comment type="similarity">
    <text evidence="2 4">Belongs to the AB hydrolase superfamily. Lipase family.</text>
</comment>
<sequence length="408" mass="46152">MIIYYILLFALFLHVSNSYRNKIPCFRPPHAEQSDKEESDKGNFTLSYQGDPITIACVTNSQQYNFYLIKVTENIPSFLVKELSSNGRGLSLLYHGIGNLITMPNGLLFQFAKEWYQASGKNICIISYAYSTDRTTTGFQIIKHLNKMVKTNRLDFVAWQIRDLVSRVRFQCIRSRKKSCLNSLSQVDISGFSFGAHLASRTCQFLKDELGEKVQMLLALDPSKTPPLVKKPKNTITRGDANYVHVLHTSDLGISKSIGHVDVYVKYKAKTLTEWINDKHALAMYLHVAIASKRLYLIADKDGKGKGIVIQGNGQNVPNPTPNQCVVGIYSVPPPSMDLTKGKEFVVHITDRDILRNSLQKYANPDLFFEYYESPRQSLDQDIILTNRGKSSQWEEASSSNLYGRGNI</sequence>
<feature type="chain" id="PRO_5002842191" evidence="5">
    <location>
        <begin position="19"/>
        <end position="408"/>
    </location>
</feature>
<evidence type="ECO:0000256" key="2">
    <source>
        <dbReference type="ARBA" id="ARBA00010701"/>
    </source>
</evidence>
<evidence type="ECO:0000256" key="1">
    <source>
        <dbReference type="ARBA" id="ARBA00004613"/>
    </source>
</evidence>
<dbReference type="Gene3D" id="3.40.50.1820">
    <property type="entry name" value="alpha/beta hydrolase"/>
    <property type="match status" value="1"/>
</dbReference>
<dbReference type="InterPro" id="IPR000734">
    <property type="entry name" value="TAG_lipase"/>
</dbReference>
<evidence type="ECO:0000256" key="3">
    <source>
        <dbReference type="ARBA" id="ARBA00022525"/>
    </source>
</evidence>
<feature type="signal peptide" evidence="5">
    <location>
        <begin position="1"/>
        <end position="18"/>
    </location>
</feature>
<evidence type="ECO:0000256" key="5">
    <source>
        <dbReference type="SAM" id="SignalP"/>
    </source>
</evidence>
<evidence type="ECO:0000256" key="4">
    <source>
        <dbReference type="RuleBase" id="RU004262"/>
    </source>
</evidence>
<keyword evidence="5" id="KW-0732">Signal</keyword>
<evidence type="ECO:0000313" key="7">
    <source>
        <dbReference type="EMBL" id="ACI22681.1"/>
    </source>
</evidence>